<organism evidence="1 2">
    <name type="scientific">Clostridium grantii DSM 8605</name>
    <dbReference type="NCBI Taxonomy" id="1121316"/>
    <lineage>
        <taxon>Bacteria</taxon>
        <taxon>Bacillati</taxon>
        <taxon>Bacillota</taxon>
        <taxon>Clostridia</taxon>
        <taxon>Eubacteriales</taxon>
        <taxon>Clostridiaceae</taxon>
        <taxon>Clostridium</taxon>
    </lineage>
</organism>
<proteinExistence type="predicted"/>
<dbReference type="EMBL" id="FQXM01000007">
    <property type="protein sequence ID" value="SHH57361.1"/>
    <property type="molecule type" value="Genomic_DNA"/>
</dbReference>
<keyword evidence="2" id="KW-1185">Reference proteome</keyword>
<dbReference type="Proteomes" id="UP000184447">
    <property type="component" value="Unassembled WGS sequence"/>
</dbReference>
<dbReference type="AlphaFoldDB" id="A0A1M5U3C2"/>
<dbReference type="RefSeq" id="WP_073337866.1">
    <property type="nucleotide sequence ID" value="NZ_FQXM01000007.1"/>
</dbReference>
<dbReference type="STRING" id="1121316.SAMN02745207_01548"/>
<accession>A0A1M5U3C2</accession>
<name>A0A1M5U3C2_9CLOT</name>
<evidence type="ECO:0000313" key="1">
    <source>
        <dbReference type="EMBL" id="SHH57361.1"/>
    </source>
</evidence>
<sequence length="112" mass="13710">MLWNKKEKNKPKNISLKLYSFNEEIIFNGLLTNFPIKEELILEKTIEHFEDYDPCFFHRSVVSRWMYFEIEEYLNKIDEENKSEIKWQELPENIKKILLSDKVINRVIVEKI</sequence>
<evidence type="ECO:0000313" key="2">
    <source>
        <dbReference type="Proteomes" id="UP000184447"/>
    </source>
</evidence>
<gene>
    <name evidence="1" type="ORF">SAMN02745207_01548</name>
</gene>
<protein>
    <submittedName>
        <fullName evidence="1">Uncharacterized protein</fullName>
    </submittedName>
</protein>
<reference evidence="1 2" key="1">
    <citation type="submission" date="2016-11" db="EMBL/GenBank/DDBJ databases">
        <authorList>
            <person name="Jaros S."/>
            <person name="Januszkiewicz K."/>
            <person name="Wedrychowicz H."/>
        </authorList>
    </citation>
    <scope>NUCLEOTIDE SEQUENCE [LARGE SCALE GENOMIC DNA]</scope>
    <source>
        <strain evidence="1 2">DSM 8605</strain>
    </source>
</reference>